<reference evidence="2 3" key="1">
    <citation type="journal article" date="2020" name="ISME J.">
        <title>Comparative genomics reveals insights into cyanobacterial evolution and habitat adaptation.</title>
        <authorList>
            <person name="Chen M.Y."/>
            <person name="Teng W.K."/>
            <person name="Zhao L."/>
            <person name="Hu C.X."/>
            <person name="Zhou Y.K."/>
            <person name="Han B.P."/>
            <person name="Song L.R."/>
            <person name="Shu W.S."/>
        </authorList>
    </citation>
    <scope>NUCLEOTIDE SEQUENCE [LARGE SCALE GENOMIC DNA]</scope>
    <source>
        <strain evidence="2 3">FACHB-288</strain>
    </source>
</reference>
<gene>
    <name evidence="2" type="ORF">H6G24_00180</name>
</gene>
<dbReference type="RefSeq" id="WP_190538289.1">
    <property type="nucleotide sequence ID" value="NZ_CAWPNO010000001.1"/>
</dbReference>
<dbReference type="NCBIfam" id="NF033738">
    <property type="entry name" value="microvirid_RiPP"/>
    <property type="match status" value="1"/>
</dbReference>
<sequence>MSDIKLHDLDSPAVPFFARYLEGQYSEELSEEELSGVGGGIRFATKKYPSDHENGGGITKPRKDEIAVTLKYPSDHEDGAIATKKYPSDNEELVTTQKYPSDNEESIVTIDKIS</sequence>
<keyword evidence="3" id="KW-1185">Reference proteome</keyword>
<proteinExistence type="predicted"/>
<feature type="region of interest" description="Disordered" evidence="1">
    <location>
        <begin position="79"/>
        <end position="114"/>
    </location>
</feature>
<dbReference type="EMBL" id="JACJQH010000001">
    <property type="protein sequence ID" value="MBD2193911.1"/>
    <property type="molecule type" value="Genomic_DNA"/>
</dbReference>
<comment type="caution">
    <text evidence="2">The sequence shown here is derived from an EMBL/GenBank/DDBJ whole genome shotgun (WGS) entry which is preliminary data.</text>
</comment>
<evidence type="ECO:0000313" key="2">
    <source>
        <dbReference type="EMBL" id="MBD2193911.1"/>
    </source>
</evidence>
<protein>
    <submittedName>
        <fullName evidence="2">Microviridin/marinostatin family tricyclic proteinase inhibitor</fullName>
    </submittedName>
</protein>
<evidence type="ECO:0000313" key="3">
    <source>
        <dbReference type="Proteomes" id="UP000658514"/>
    </source>
</evidence>
<accession>A0ABR8A1T1</accession>
<evidence type="ECO:0000256" key="1">
    <source>
        <dbReference type="SAM" id="MobiDB-lite"/>
    </source>
</evidence>
<dbReference type="Pfam" id="PF12559">
    <property type="entry name" value="Inhibitor_I10"/>
    <property type="match status" value="1"/>
</dbReference>
<dbReference type="InterPro" id="IPR022217">
    <property type="entry name" value="Prot_inh_I10_marinostatin"/>
</dbReference>
<name>A0ABR8A1T1_9CYAN</name>
<organism evidence="2 3">
    <name type="scientific">Calothrix parietina FACHB-288</name>
    <dbReference type="NCBI Taxonomy" id="2692896"/>
    <lineage>
        <taxon>Bacteria</taxon>
        <taxon>Bacillati</taxon>
        <taxon>Cyanobacteriota</taxon>
        <taxon>Cyanophyceae</taxon>
        <taxon>Nostocales</taxon>
        <taxon>Calotrichaceae</taxon>
        <taxon>Calothrix</taxon>
    </lineage>
</organism>
<dbReference type="Proteomes" id="UP000658514">
    <property type="component" value="Unassembled WGS sequence"/>
</dbReference>